<comment type="subcellular location">
    <subcellularLocation>
        <location evidence="1">Nucleus</location>
    </subcellularLocation>
    <subcellularLocation>
        <location evidence="1">Chromosome</location>
    </subcellularLocation>
</comment>
<protein>
    <recommendedName>
        <fullName evidence="1">FACT complex subunit</fullName>
    </recommendedName>
</protein>
<name>A0A1R3K7L6_COCAP</name>
<keyword evidence="1" id="KW-0235">DNA replication</keyword>
<dbReference type="STRING" id="210143.A0A1R3K7L6"/>
<dbReference type="GO" id="GO:0031491">
    <property type="term" value="F:nucleosome binding"/>
    <property type="evidence" value="ECO:0007669"/>
    <property type="project" value="TreeGrafter"/>
</dbReference>
<evidence type="ECO:0000313" key="4">
    <source>
        <dbReference type="Proteomes" id="UP000188268"/>
    </source>
</evidence>
<comment type="similarity">
    <text evidence="1">Belongs to the peptidase M24 family. SPT16 subfamily.</text>
</comment>
<gene>
    <name evidence="3" type="ORF">CCACVL1_02598</name>
</gene>
<keyword evidence="1" id="KW-0234">DNA repair</keyword>
<dbReference type="GO" id="GO:0035101">
    <property type="term" value="C:FACT complex"/>
    <property type="evidence" value="ECO:0007669"/>
    <property type="project" value="UniProtKB-UniRule"/>
</dbReference>
<dbReference type="PANTHER" id="PTHR13980:SF15">
    <property type="entry name" value="FACT COMPLEX SUBUNIT SPT16"/>
    <property type="match status" value="1"/>
</dbReference>
<keyword evidence="1" id="KW-0539">Nucleus</keyword>
<evidence type="ECO:0000256" key="1">
    <source>
        <dbReference type="RuleBase" id="RU367052"/>
    </source>
</evidence>
<dbReference type="SUPFAM" id="SSF55920">
    <property type="entry name" value="Creatinase/aminopeptidase"/>
    <property type="match status" value="1"/>
</dbReference>
<sequence>MGLKAASNKQELHYSSGKTKTYDTGRVIICALGVRYKGKRIGAAYRDVVSTARNDIHGLVPYLTKSAGIGIGLELSEMELNITSNNVRVVEPGMVFKVSIGFHNLPSYTTNLKDKKIFSLDI</sequence>
<keyword evidence="1" id="KW-0804">Transcription</keyword>
<feature type="domain" description="Peptidase M24" evidence="2">
    <location>
        <begin position="38"/>
        <end position="106"/>
    </location>
</feature>
<comment type="subunit">
    <text evidence="1">Component of the FACT complex.</text>
</comment>
<keyword evidence="1" id="KW-0227">DNA damage</keyword>
<dbReference type="Gene3D" id="3.90.230.10">
    <property type="entry name" value="Creatinase/methionine aminopeptidase superfamily"/>
    <property type="match status" value="1"/>
</dbReference>
<evidence type="ECO:0000259" key="2">
    <source>
        <dbReference type="Pfam" id="PF00557"/>
    </source>
</evidence>
<dbReference type="EMBL" id="AWWV01006136">
    <property type="protein sequence ID" value="OMP03071.1"/>
    <property type="molecule type" value="Genomic_DNA"/>
</dbReference>
<dbReference type="Pfam" id="PF00557">
    <property type="entry name" value="Peptidase_M24"/>
    <property type="match status" value="1"/>
</dbReference>
<dbReference type="Gramene" id="OMP03071">
    <property type="protein sequence ID" value="OMP03071"/>
    <property type="gene ID" value="CCACVL1_02598"/>
</dbReference>
<dbReference type="GO" id="GO:0006260">
    <property type="term" value="P:DNA replication"/>
    <property type="evidence" value="ECO:0007669"/>
    <property type="project" value="UniProtKB-KW"/>
</dbReference>
<dbReference type="InterPro" id="IPR000994">
    <property type="entry name" value="Pept_M24"/>
</dbReference>
<comment type="function">
    <text evidence="1">Component of the FACT complex, a general chromatin factor that acts to reorganize nucleosomes. The FACT complex is involved in multiple processes that require DNA as a template such as mRNA elongation, DNA replication and DNA repair. During transcription elongation the FACT complex acts as a histone chaperone that both destabilizes and restores nucleosomal structure. It facilitates the passage of RNA polymerase II and transcription by promoting the dissociation of one histone H2A-H2B dimer from the nucleosome, then subsequently promotes the reestablishment of the nucleosome following the passage of RNA polymerase II.</text>
</comment>
<comment type="caution">
    <text evidence="3">The sequence shown here is derived from an EMBL/GenBank/DDBJ whole genome shotgun (WGS) entry which is preliminary data.</text>
</comment>
<accession>A0A1R3K7L6</accession>
<evidence type="ECO:0000313" key="3">
    <source>
        <dbReference type="EMBL" id="OMP03071.1"/>
    </source>
</evidence>
<reference evidence="3 4" key="1">
    <citation type="submission" date="2013-09" db="EMBL/GenBank/DDBJ databases">
        <title>Corchorus capsularis genome sequencing.</title>
        <authorList>
            <person name="Alam M."/>
            <person name="Haque M.S."/>
            <person name="Islam M.S."/>
            <person name="Emdad E.M."/>
            <person name="Islam M.M."/>
            <person name="Ahmed B."/>
            <person name="Halim A."/>
            <person name="Hossen Q.M.M."/>
            <person name="Hossain M.Z."/>
            <person name="Ahmed R."/>
            <person name="Khan M.M."/>
            <person name="Islam R."/>
            <person name="Rashid M.M."/>
            <person name="Khan S.A."/>
            <person name="Rahman M.S."/>
            <person name="Alam M."/>
        </authorList>
    </citation>
    <scope>NUCLEOTIDE SEQUENCE [LARGE SCALE GENOMIC DNA]</scope>
    <source>
        <strain evidence="4">cv. CVL-1</strain>
        <tissue evidence="3">Whole seedling</tissue>
    </source>
</reference>
<keyword evidence="1" id="KW-0805">Transcription regulation</keyword>
<dbReference type="PANTHER" id="PTHR13980">
    <property type="entry name" value="CDC68 RELATED"/>
    <property type="match status" value="1"/>
</dbReference>
<dbReference type="Proteomes" id="UP000188268">
    <property type="component" value="Unassembled WGS sequence"/>
</dbReference>
<dbReference type="GO" id="GO:0006368">
    <property type="term" value="P:transcription elongation by RNA polymerase II"/>
    <property type="evidence" value="ECO:0007669"/>
    <property type="project" value="TreeGrafter"/>
</dbReference>
<dbReference type="GO" id="GO:0006281">
    <property type="term" value="P:DNA repair"/>
    <property type="evidence" value="ECO:0007669"/>
    <property type="project" value="UniProtKB-UniRule"/>
</dbReference>
<dbReference type="AlphaFoldDB" id="A0A1R3K7L6"/>
<keyword evidence="1" id="KW-0158">Chromosome</keyword>
<dbReference type="InterPro" id="IPR040258">
    <property type="entry name" value="Spt16"/>
</dbReference>
<proteinExistence type="inferred from homology"/>
<keyword evidence="4" id="KW-1185">Reference proteome</keyword>
<organism evidence="3 4">
    <name type="scientific">Corchorus capsularis</name>
    <name type="common">Jute</name>
    <dbReference type="NCBI Taxonomy" id="210143"/>
    <lineage>
        <taxon>Eukaryota</taxon>
        <taxon>Viridiplantae</taxon>
        <taxon>Streptophyta</taxon>
        <taxon>Embryophyta</taxon>
        <taxon>Tracheophyta</taxon>
        <taxon>Spermatophyta</taxon>
        <taxon>Magnoliopsida</taxon>
        <taxon>eudicotyledons</taxon>
        <taxon>Gunneridae</taxon>
        <taxon>Pentapetalae</taxon>
        <taxon>rosids</taxon>
        <taxon>malvids</taxon>
        <taxon>Malvales</taxon>
        <taxon>Malvaceae</taxon>
        <taxon>Grewioideae</taxon>
        <taxon>Apeibeae</taxon>
        <taxon>Corchorus</taxon>
    </lineage>
</organism>
<dbReference type="InterPro" id="IPR036005">
    <property type="entry name" value="Creatinase/aminopeptidase-like"/>
</dbReference>